<protein>
    <submittedName>
        <fullName evidence="2">Uncharacterized protein</fullName>
    </submittedName>
</protein>
<comment type="caution">
    <text evidence="2">The sequence shown here is derived from an EMBL/GenBank/DDBJ whole genome shotgun (WGS) entry which is preliminary data.</text>
</comment>
<feature type="compositionally biased region" description="Basic and acidic residues" evidence="1">
    <location>
        <begin position="13"/>
        <end position="22"/>
    </location>
</feature>
<reference evidence="2 3" key="1">
    <citation type="journal article" date="2023" name="BMC Biol.">
        <title>The compact genome of the sponge Oopsacas minuta (Hexactinellida) is lacking key metazoan core genes.</title>
        <authorList>
            <person name="Santini S."/>
            <person name="Schenkelaars Q."/>
            <person name="Jourda C."/>
            <person name="Duchesne M."/>
            <person name="Belahbib H."/>
            <person name="Rocher C."/>
            <person name="Selva M."/>
            <person name="Riesgo A."/>
            <person name="Vervoort M."/>
            <person name="Leys S.P."/>
            <person name="Kodjabachian L."/>
            <person name="Le Bivic A."/>
            <person name="Borchiellini C."/>
            <person name="Claverie J.M."/>
            <person name="Renard E."/>
        </authorList>
    </citation>
    <scope>NUCLEOTIDE SEQUENCE [LARGE SCALE GENOMIC DNA]</scope>
    <source>
        <strain evidence="2">SPO-2</strain>
    </source>
</reference>
<proteinExistence type="predicted"/>
<accession>A0AAV7KHI6</accession>
<keyword evidence="3" id="KW-1185">Reference proteome</keyword>
<name>A0AAV7KHI6_9METZ</name>
<dbReference type="AlphaFoldDB" id="A0AAV7KHI6"/>
<evidence type="ECO:0000256" key="1">
    <source>
        <dbReference type="SAM" id="MobiDB-lite"/>
    </source>
</evidence>
<dbReference type="Proteomes" id="UP001165289">
    <property type="component" value="Unassembled WGS sequence"/>
</dbReference>
<dbReference type="EMBL" id="JAKMXF010000044">
    <property type="protein sequence ID" value="KAI6660054.1"/>
    <property type="molecule type" value="Genomic_DNA"/>
</dbReference>
<gene>
    <name evidence="2" type="ORF">LOD99_14395</name>
</gene>
<feature type="region of interest" description="Disordered" evidence="1">
    <location>
        <begin position="1"/>
        <end position="22"/>
    </location>
</feature>
<feature type="compositionally biased region" description="Acidic residues" evidence="1">
    <location>
        <begin position="1"/>
        <end position="12"/>
    </location>
</feature>
<organism evidence="2 3">
    <name type="scientific">Oopsacas minuta</name>
    <dbReference type="NCBI Taxonomy" id="111878"/>
    <lineage>
        <taxon>Eukaryota</taxon>
        <taxon>Metazoa</taxon>
        <taxon>Porifera</taxon>
        <taxon>Hexactinellida</taxon>
        <taxon>Hexasterophora</taxon>
        <taxon>Lyssacinosida</taxon>
        <taxon>Leucopsacidae</taxon>
        <taxon>Oopsacas</taxon>
    </lineage>
</organism>
<evidence type="ECO:0000313" key="3">
    <source>
        <dbReference type="Proteomes" id="UP001165289"/>
    </source>
</evidence>
<evidence type="ECO:0000313" key="2">
    <source>
        <dbReference type="EMBL" id="KAI6660054.1"/>
    </source>
</evidence>
<sequence>MELDPGELELEPDGNHLVDGQERSQIRKDIRIQLKPKLASDKNKRSSRLKKTIRIKRNNHLDNTLISKKSGHSSETKLLWNHTEKLIGDPSTIPNAHLCPICMKPILTYGRLVLF</sequence>